<dbReference type="AlphaFoldDB" id="A0AAE0JML6"/>
<gene>
    <name evidence="1" type="ORF">B0H65DRAFT_388682</name>
</gene>
<dbReference type="EMBL" id="JAUEPP010000001">
    <property type="protein sequence ID" value="KAK3354267.1"/>
    <property type="molecule type" value="Genomic_DNA"/>
</dbReference>
<feature type="non-terminal residue" evidence="1">
    <location>
        <position position="1"/>
    </location>
</feature>
<proteinExistence type="predicted"/>
<protein>
    <submittedName>
        <fullName evidence="1">Uncharacterized protein</fullName>
    </submittedName>
</protein>
<accession>A0AAE0JML6</accession>
<sequence length="135" mass="15413">ANSTASEIAKVISQLPELRILSIDKQFSLEDLEEISEGALKLETIILNRRGWEVYDAYLMPLAKLPRLKRLDIKMCPGDLTGAGLLEFVKKMEKDPNGQHDGFRFTIAKLWLSGIWFTKDKVNEVKDYIKRAFNG</sequence>
<feature type="non-terminal residue" evidence="1">
    <location>
        <position position="135"/>
    </location>
</feature>
<dbReference type="Gene3D" id="3.80.10.10">
    <property type="entry name" value="Ribonuclease Inhibitor"/>
    <property type="match status" value="1"/>
</dbReference>
<dbReference type="RefSeq" id="XP_062685645.1">
    <property type="nucleotide sequence ID" value="XM_062823727.1"/>
</dbReference>
<comment type="caution">
    <text evidence="1">The sequence shown here is derived from an EMBL/GenBank/DDBJ whole genome shotgun (WGS) entry which is preliminary data.</text>
</comment>
<reference evidence="1" key="2">
    <citation type="submission" date="2023-06" db="EMBL/GenBank/DDBJ databases">
        <authorList>
            <consortium name="Lawrence Berkeley National Laboratory"/>
            <person name="Haridas S."/>
            <person name="Hensen N."/>
            <person name="Bonometti L."/>
            <person name="Westerberg I."/>
            <person name="Brannstrom I.O."/>
            <person name="Guillou S."/>
            <person name="Cros-Aarteil S."/>
            <person name="Calhoun S."/>
            <person name="Kuo A."/>
            <person name="Mondo S."/>
            <person name="Pangilinan J."/>
            <person name="Riley R."/>
            <person name="Labutti K."/>
            <person name="Andreopoulos B."/>
            <person name="Lipzen A."/>
            <person name="Chen C."/>
            <person name="Yanf M."/>
            <person name="Daum C."/>
            <person name="Ng V."/>
            <person name="Clum A."/>
            <person name="Steindorff A."/>
            <person name="Ohm R."/>
            <person name="Martin F."/>
            <person name="Silar P."/>
            <person name="Natvig D."/>
            <person name="Lalanne C."/>
            <person name="Gautier V."/>
            <person name="Ament-Velasquez S.L."/>
            <person name="Kruys A."/>
            <person name="Hutchinson M.I."/>
            <person name="Powell A.J."/>
            <person name="Barry K."/>
            <person name="Miller A.N."/>
            <person name="Grigoriev I.V."/>
            <person name="Debuchy R."/>
            <person name="Gladieux P."/>
            <person name="Thoren M.H."/>
            <person name="Johannesson H."/>
        </authorList>
    </citation>
    <scope>NUCLEOTIDE SEQUENCE</scope>
    <source>
        <strain evidence="1">CBS 560.94</strain>
    </source>
</reference>
<evidence type="ECO:0000313" key="1">
    <source>
        <dbReference type="EMBL" id="KAK3354267.1"/>
    </source>
</evidence>
<evidence type="ECO:0000313" key="2">
    <source>
        <dbReference type="Proteomes" id="UP001278500"/>
    </source>
</evidence>
<reference evidence="1" key="1">
    <citation type="journal article" date="2023" name="Mol. Phylogenet. Evol.">
        <title>Genome-scale phylogeny and comparative genomics of the fungal order Sordariales.</title>
        <authorList>
            <person name="Hensen N."/>
            <person name="Bonometti L."/>
            <person name="Westerberg I."/>
            <person name="Brannstrom I.O."/>
            <person name="Guillou S."/>
            <person name="Cros-Aarteil S."/>
            <person name="Calhoun S."/>
            <person name="Haridas S."/>
            <person name="Kuo A."/>
            <person name="Mondo S."/>
            <person name="Pangilinan J."/>
            <person name="Riley R."/>
            <person name="LaButti K."/>
            <person name="Andreopoulos B."/>
            <person name="Lipzen A."/>
            <person name="Chen C."/>
            <person name="Yan M."/>
            <person name="Daum C."/>
            <person name="Ng V."/>
            <person name="Clum A."/>
            <person name="Steindorff A."/>
            <person name="Ohm R.A."/>
            <person name="Martin F."/>
            <person name="Silar P."/>
            <person name="Natvig D.O."/>
            <person name="Lalanne C."/>
            <person name="Gautier V."/>
            <person name="Ament-Velasquez S.L."/>
            <person name="Kruys A."/>
            <person name="Hutchinson M.I."/>
            <person name="Powell A.J."/>
            <person name="Barry K."/>
            <person name="Miller A.N."/>
            <person name="Grigoriev I.V."/>
            <person name="Debuchy R."/>
            <person name="Gladieux P."/>
            <person name="Hiltunen Thoren M."/>
            <person name="Johannesson H."/>
        </authorList>
    </citation>
    <scope>NUCLEOTIDE SEQUENCE</scope>
    <source>
        <strain evidence="1">CBS 560.94</strain>
    </source>
</reference>
<dbReference type="InterPro" id="IPR032675">
    <property type="entry name" value="LRR_dom_sf"/>
</dbReference>
<name>A0AAE0JML6_9PEZI</name>
<keyword evidence="2" id="KW-1185">Reference proteome</keyword>
<organism evidence="1 2">
    <name type="scientific">Neurospora tetraspora</name>
    <dbReference type="NCBI Taxonomy" id="94610"/>
    <lineage>
        <taxon>Eukaryota</taxon>
        <taxon>Fungi</taxon>
        <taxon>Dikarya</taxon>
        <taxon>Ascomycota</taxon>
        <taxon>Pezizomycotina</taxon>
        <taxon>Sordariomycetes</taxon>
        <taxon>Sordariomycetidae</taxon>
        <taxon>Sordariales</taxon>
        <taxon>Sordariaceae</taxon>
        <taxon>Neurospora</taxon>
    </lineage>
</organism>
<dbReference type="Proteomes" id="UP001278500">
    <property type="component" value="Unassembled WGS sequence"/>
</dbReference>
<dbReference type="GeneID" id="87860881"/>
<dbReference type="SUPFAM" id="SSF52047">
    <property type="entry name" value="RNI-like"/>
    <property type="match status" value="1"/>
</dbReference>